<reference evidence="2 3" key="1">
    <citation type="journal article" date="2024" name="Nat. Commun.">
        <title>Phylogenomics reveals the evolutionary origins of lichenization in chlorophyte algae.</title>
        <authorList>
            <person name="Puginier C."/>
            <person name="Libourel C."/>
            <person name="Otte J."/>
            <person name="Skaloud P."/>
            <person name="Haon M."/>
            <person name="Grisel S."/>
            <person name="Petersen M."/>
            <person name="Berrin J.G."/>
            <person name="Delaux P.M."/>
            <person name="Dal Grande F."/>
            <person name="Keller J."/>
        </authorList>
    </citation>
    <scope>NUCLEOTIDE SEQUENCE [LARGE SCALE GENOMIC DNA]</scope>
    <source>
        <strain evidence="2 3">SAG 216-7</strain>
    </source>
</reference>
<dbReference type="EMBL" id="JALJOT010000014">
    <property type="protein sequence ID" value="KAK9903453.1"/>
    <property type="molecule type" value="Genomic_DNA"/>
</dbReference>
<proteinExistence type="predicted"/>
<evidence type="ECO:0000256" key="1">
    <source>
        <dbReference type="SAM" id="MobiDB-lite"/>
    </source>
</evidence>
<protein>
    <submittedName>
        <fullName evidence="2">Uncharacterized protein</fullName>
    </submittedName>
</protein>
<organism evidence="2 3">
    <name type="scientific">Coccomyxa subellipsoidea</name>
    <dbReference type="NCBI Taxonomy" id="248742"/>
    <lineage>
        <taxon>Eukaryota</taxon>
        <taxon>Viridiplantae</taxon>
        <taxon>Chlorophyta</taxon>
        <taxon>core chlorophytes</taxon>
        <taxon>Trebouxiophyceae</taxon>
        <taxon>Trebouxiophyceae incertae sedis</taxon>
        <taxon>Coccomyxaceae</taxon>
        <taxon>Coccomyxa</taxon>
    </lineage>
</organism>
<name>A0ABR2YEI0_9CHLO</name>
<evidence type="ECO:0000313" key="3">
    <source>
        <dbReference type="Proteomes" id="UP001491310"/>
    </source>
</evidence>
<feature type="region of interest" description="Disordered" evidence="1">
    <location>
        <begin position="75"/>
        <end position="99"/>
    </location>
</feature>
<sequence length="99" mass="10514">MLGSLQHIASSSVAEILDATDLNQSQYALTPHPASVRCRADHDVGAKCPGLSVLVGLAPNRRFWLAKRKAQRSPFNSSVSFKNGSESNIKGTLSAYSGA</sequence>
<evidence type="ECO:0000313" key="2">
    <source>
        <dbReference type="EMBL" id="KAK9903453.1"/>
    </source>
</evidence>
<accession>A0ABR2YEI0</accession>
<gene>
    <name evidence="2" type="ORF">WJX75_006064</name>
</gene>
<dbReference type="Proteomes" id="UP001491310">
    <property type="component" value="Unassembled WGS sequence"/>
</dbReference>
<keyword evidence="3" id="KW-1185">Reference proteome</keyword>
<comment type="caution">
    <text evidence="2">The sequence shown here is derived from an EMBL/GenBank/DDBJ whole genome shotgun (WGS) entry which is preliminary data.</text>
</comment>